<proteinExistence type="predicted"/>
<organism evidence="2 3">
    <name type="scientific">Canariomyces notabilis</name>
    <dbReference type="NCBI Taxonomy" id="2074819"/>
    <lineage>
        <taxon>Eukaryota</taxon>
        <taxon>Fungi</taxon>
        <taxon>Dikarya</taxon>
        <taxon>Ascomycota</taxon>
        <taxon>Pezizomycotina</taxon>
        <taxon>Sordariomycetes</taxon>
        <taxon>Sordariomycetidae</taxon>
        <taxon>Sordariales</taxon>
        <taxon>Chaetomiaceae</taxon>
        <taxon>Canariomyces</taxon>
    </lineage>
</organism>
<name>A0AAN6TKI7_9PEZI</name>
<dbReference type="EMBL" id="MU853333">
    <property type="protein sequence ID" value="KAK4116178.1"/>
    <property type="molecule type" value="Genomic_DNA"/>
</dbReference>
<dbReference type="RefSeq" id="XP_064673748.1">
    <property type="nucleotide sequence ID" value="XM_064808951.1"/>
</dbReference>
<evidence type="ECO:0000313" key="3">
    <source>
        <dbReference type="Proteomes" id="UP001302812"/>
    </source>
</evidence>
<keyword evidence="3" id="KW-1185">Reference proteome</keyword>
<reference evidence="2" key="1">
    <citation type="journal article" date="2023" name="Mol. Phylogenet. Evol.">
        <title>Genome-scale phylogeny and comparative genomics of the fungal order Sordariales.</title>
        <authorList>
            <person name="Hensen N."/>
            <person name="Bonometti L."/>
            <person name="Westerberg I."/>
            <person name="Brannstrom I.O."/>
            <person name="Guillou S."/>
            <person name="Cros-Aarteil S."/>
            <person name="Calhoun S."/>
            <person name="Haridas S."/>
            <person name="Kuo A."/>
            <person name="Mondo S."/>
            <person name="Pangilinan J."/>
            <person name="Riley R."/>
            <person name="LaButti K."/>
            <person name="Andreopoulos B."/>
            <person name="Lipzen A."/>
            <person name="Chen C."/>
            <person name="Yan M."/>
            <person name="Daum C."/>
            <person name="Ng V."/>
            <person name="Clum A."/>
            <person name="Steindorff A."/>
            <person name="Ohm R.A."/>
            <person name="Martin F."/>
            <person name="Silar P."/>
            <person name="Natvig D.O."/>
            <person name="Lalanne C."/>
            <person name="Gautier V."/>
            <person name="Ament-Velasquez S.L."/>
            <person name="Kruys A."/>
            <person name="Hutchinson M.I."/>
            <person name="Powell A.J."/>
            <person name="Barry K."/>
            <person name="Miller A.N."/>
            <person name="Grigoriev I.V."/>
            <person name="Debuchy R."/>
            <person name="Gladieux P."/>
            <person name="Hiltunen Thoren M."/>
            <person name="Johannesson H."/>
        </authorList>
    </citation>
    <scope>NUCLEOTIDE SEQUENCE</scope>
    <source>
        <strain evidence="2">CBS 508.74</strain>
    </source>
</reference>
<evidence type="ECO:0000256" key="1">
    <source>
        <dbReference type="SAM" id="MobiDB-lite"/>
    </source>
</evidence>
<gene>
    <name evidence="2" type="ORF">N656DRAFT_229117</name>
</gene>
<sequence>MGGDLDGYGSSRWNPSRTRAGRQQPNEQIALFSIQKWHAGDLEHLFRRATLSYTTLCIPCRGLFSDKTAASLHVGASRVLPHYCRGQAPPALQRRSTVYVNSSMLFAMTQGWLEVVLAGRLPHGSPLRPQTAPSTAATARHREGEAIGGAALTQTTGRSLLAVANSRSTISDVPCC</sequence>
<protein>
    <submittedName>
        <fullName evidence="2">Uncharacterized protein</fullName>
    </submittedName>
</protein>
<dbReference type="Proteomes" id="UP001302812">
    <property type="component" value="Unassembled WGS sequence"/>
</dbReference>
<feature type="region of interest" description="Disordered" evidence="1">
    <location>
        <begin position="1"/>
        <end position="25"/>
    </location>
</feature>
<reference evidence="2" key="2">
    <citation type="submission" date="2023-05" db="EMBL/GenBank/DDBJ databases">
        <authorList>
            <consortium name="Lawrence Berkeley National Laboratory"/>
            <person name="Steindorff A."/>
            <person name="Hensen N."/>
            <person name="Bonometti L."/>
            <person name="Westerberg I."/>
            <person name="Brannstrom I.O."/>
            <person name="Guillou S."/>
            <person name="Cros-Aarteil S."/>
            <person name="Calhoun S."/>
            <person name="Haridas S."/>
            <person name="Kuo A."/>
            <person name="Mondo S."/>
            <person name="Pangilinan J."/>
            <person name="Riley R."/>
            <person name="Labutti K."/>
            <person name="Andreopoulos B."/>
            <person name="Lipzen A."/>
            <person name="Chen C."/>
            <person name="Yanf M."/>
            <person name="Daum C."/>
            <person name="Ng V."/>
            <person name="Clum A."/>
            <person name="Ohm R."/>
            <person name="Martin F."/>
            <person name="Silar P."/>
            <person name="Natvig D."/>
            <person name="Lalanne C."/>
            <person name="Gautier V."/>
            <person name="Ament-Velasquez S.L."/>
            <person name="Kruys A."/>
            <person name="Hutchinson M.I."/>
            <person name="Powell A.J."/>
            <person name="Barry K."/>
            <person name="Miller A.N."/>
            <person name="Grigoriev I.V."/>
            <person name="Debuchy R."/>
            <person name="Gladieux P."/>
            <person name="Thoren M.H."/>
            <person name="Johannesson H."/>
        </authorList>
    </citation>
    <scope>NUCLEOTIDE SEQUENCE</scope>
    <source>
        <strain evidence="2">CBS 508.74</strain>
    </source>
</reference>
<evidence type="ECO:0000313" key="2">
    <source>
        <dbReference type="EMBL" id="KAK4116178.1"/>
    </source>
</evidence>
<feature type="compositionally biased region" description="Polar residues" evidence="1">
    <location>
        <begin position="11"/>
        <end position="25"/>
    </location>
</feature>
<comment type="caution">
    <text evidence="2">The sequence shown here is derived from an EMBL/GenBank/DDBJ whole genome shotgun (WGS) entry which is preliminary data.</text>
</comment>
<accession>A0AAN6TKI7</accession>
<dbReference type="AlphaFoldDB" id="A0AAN6TKI7"/>
<dbReference type="GeneID" id="89933074"/>